<evidence type="ECO:0000313" key="1">
    <source>
        <dbReference type="EMBL" id="XDQ15930.1"/>
    </source>
</evidence>
<reference evidence="1" key="1">
    <citation type="submission" date="2024-07" db="EMBL/GenBank/DDBJ databases">
        <authorList>
            <person name="Yu S.T."/>
        </authorList>
    </citation>
    <scope>NUCLEOTIDE SEQUENCE</scope>
    <source>
        <strain evidence="1">R11</strain>
    </source>
</reference>
<protein>
    <submittedName>
        <fullName evidence="1">Uncharacterized protein</fullName>
    </submittedName>
</protein>
<proteinExistence type="predicted"/>
<organism evidence="1">
    <name type="scientific">Streptomyces sp. R11</name>
    <dbReference type="NCBI Taxonomy" id="3238625"/>
    <lineage>
        <taxon>Bacteria</taxon>
        <taxon>Bacillati</taxon>
        <taxon>Actinomycetota</taxon>
        <taxon>Actinomycetes</taxon>
        <taxon>Kitasatosporales</taxon>
        <taxon>Streptomycetaceae</taxon>
        <taxon>Streptomyces</taxon>
    </lineage>
</organism>
<dbReference type="AlphaFoldDB" id="A0AB39NBG4"/>
<dbReference type="RefSeq" id="WP_369275854.1">
    <property type="nucleotide sequence ID" value="NZ_CP163432.1"/>
</dbReference>
<accession>A0AB39NBG4</accession>
<dbReference type="EMBL" id="CP163432">
    <property type="protein sequence ID" value="XDQ15930.1"/>
    <property type="molecule type" value="Genomic_DNA"/>
</dbReference>
<name>A0AB39NBG4_9ACTN</name>
<sequence>MPGAVADRDGTLDPVREPQVAVSSRNYRLSAGVQVIADASTRLVIAAARPVPDATADAYAWRMS</sequence>
<gene>
    <name evidence="1" type="ORF">AB5J55_43320</name>
</gene>